<evidence type="ECO:0000256" key="1">
    <source>
        <dbReference type="ARBA" id="ARBA00005964"/>
    </source>
</evidence>
<organism evidence="8 9">
    <name type="scientific">Ignelater luminosus</name>
    <name type="common">Cucubano</name>
    <name type="synonym">Pyrophorus luminosus</name>
    <dbReference type="NCBI Taxonomy" id="2038154"/>
    <lineage>
        <taxon>Eukaryota</taxon>
        <taxon>Metazoa</taxon>
        <taxon>Ecdysozoa</taxon>
        <taxon>Arthropoda</taxon>
        <taxon>Hexapoda</taxon>
        <taxon>Insecta</taxon>
        <taxon>Pterygota</taxon>
        <taxon>Neoptera</taxon>
        <taxon>Endopterygota</taxon>
        <taxon>Coleoptera</taxon>
        <taxon>Polyphaga</taxon>
        <taxon>Elateriformia</taxon>
        <taxon>Elateroidea</taxon>
        <taxon>Elateridae</taxon>
        <taxon>Agrypninae</taxon>
        <taxon>Pyrophorini</taxon>
        <taxon>Ignelater</taxon>
    </lineage>
</organism>
<dbReference type="InterPro" id="IPR002018">
    <property type="entry name" value="CarbesteraseB"/>
</dbReference>
<comment type="caution">
    <text evidence="8">The sequence shown here is derived from an EMBL/GenBank/DDBJ whole genome shotgun (WGS) entry which is preliminary data.</text>
</comment>
<dbReference type="PANTHER" id="PTHR11559">
    <property type="entry name" value="CARBOXYLESTERASE"/>
    <property type="match status" value="1"/>
</dbReference>
<dbReference type="SUPFAM" id="SSF53474">
    <property type="entry name" value="alpha/beta-Hydrolases"/>
    <property type="match status" value="1"/>
</dbReference>
<dbReference type="OrthoDB" id="6846267at2759"/>
<protein>
    <recommendedName>
        <fullName evidence="6">Carboxylic ester hydrolase</fullName>
        <ecNumber evidence="6">3.1.1.-</ecNumber>
    </recommendedName>
</protein>
<dbReference type="EMBL" id="VTPC01000826">
    <property type="protein sequence ID" value="KAF2904197.1"/>
    <property type="molecule type" value="Genomic_DNA"/>
</dbReference>
<keyword evidence="2" id="KW-0719">Serine esterase</keyword>
<feature type="signal peptide" evidence="6">
    <location>
        <begin position="1"/>
        <end position="20"/>
    </location>
</feature>
<sequence>MLHRWIAAVILLYFVNISLEEELPLVHTLQGTVRGHHLLSYGHRQYVAFEGIPYAKPPIGNLRFEEPVEAEPWSGIWNGTIIHTCLQLDWLTNEPVGSEDCLYLNVYVPEDKLNDLSNLDVIVHIHGGAFMAGDPNMGGPGYLMDRNVIYVNMNYRLGVLGFLSTEDNVVPGNMGLKDQVLALHWIQKNIRNFGGNPNSVTITGLSAGATCVHLHYFSPLSRGLFHRGISQGGTALTPWAIHKAPLEKAKRLAASIGCITSTTKELVKCLKERSARQVIQYSHDSPIKGFPLTPFSPVVEKPSSGAFITDYPYNLLKSGDIADLPWMTGSTTEEGILGILILGFQYDDLNKRWDTVLPYILSYEHTAFDSDKAVVAHKIKEFYLDGKNVTEDNVQSFIKLFGDRGFLLDLEKSARIQQIVIKSLTYAYIYGYKEESAFDELFGIKNYYGVNHGSDGHFFIHNEI</sequence>
<comment type="similarity">
    <text evidence="1 6">Belongs to the type-B carboxylesterase/lipase family.</text>
</comment>
<gene>
    <name evidence="8" type="ORF">ILUMI_01989</name>
</gene>
<keyword evidence="6" id="KW-0732">Signal</keyword>
<keyword evidence="4" id="KW-1015">Disulfide bond</keyword>
<evidence type="ECO:0000259" key="7">
    <source>
        <dbReference type="Pfam" id="PF00135"/>
    </source>
</evidence>
<evidence type="ECO:0000256" key="4">
    <source>
        <dbReference type="ARBA" id="ARBA00023157"/>
    </source>
</evidence>
<dbReference type="GO" id="GO:0052689">
    <property type="term" value="F:carboxylic ester hydrolase activity"/>
    <property type="evidence" value="ECO:0007669"/>
    <property type="project" value="UniProtKB-KW"/>
</dbReference>
<dbReference type="Pfam" id="PF00135">
    <property type="entry name" value="COesterase"/>
    <property type="match status" value="1"/>
</dbReference>
<evidence type="ECO:0000313" key="8">
    <source>
        <dbReference type="EMBL" id="KAF2904197.1"/>
    </source>
</evidence>
<dbReference type="Gene3D" id="3.40.50.1820">
    <property type="entry name" value="alpha/beta hydrolase"/>
    <property type="match status" value="1"/>
</dbReference>
<dbReference type="InterPro" id="IPR019819">
    <property type="entry name" value="Carboxylesterase_B_CS"/>
</dbReference>
<reference evidence="8" key="1">
    <citation type="submission" date="2019-08" db="EMBL/GenBank/DDBJ databases">
        <title>The genome of the North American firefly Photinus pyralis.</title>
        <authorList>
            <consortium name="Photinus pyralis genome working group"/>
            <person name="Fallon T.R."/>
            <person name="Sander Lower S.E."/>
            <person name="Weng J.-K."/>
        </authorList>
    </citation>
    <scope>NUCLEOTIDE SEQUENCE</scope>
    <source>
        <strain evidence="8">TRF0915ILg1</strain>
        <tissue evidence="8">Whole body</tissue>
    </source>
</reference>
<keyword evidence="5" id="KW-0325">Glycoprotein</keyword>
<accession>A0A8K0GJQ0</accession>
<dbReference type="InterPro" id="IPR019826">
    <property type="entry name" value="Carboxylesterase_B_AS"/>
</dbReference>
<dbReference type="InterPro" id="IPR050309">
    <property type="entry name" value="Type-B_Carboxylest/Lipase"/>
</dbReference>
<name>A0A8K0GJQ0_IGNLU</name>
<feature type="chain" id="PRO_5035488612" description="Carboxylic ester hydrolase" evidence="6">
    <location>
        <begin position="21"/>
        <end position="464"/>
    </location>
</feature>
<evidence type="ECO:0000313" key="9">
    <source>
        <dbReference type="Proteomes" id="UP000801492"/>
    </source>
</evidence>
<evidence type="ECO:0000256" key="2">
    <source>
        <dbReference type="ARBA" id="ARBA00022487"/>
    </source>
</evidence>
<evidence type="ECO:0000256" key="5">
    <source>
        <dbReference type="ARBA" id="ARBA00023180"/>
    </source>
</evidence>
<keyword evidence="9" id="KW-1185">Reference proteome</keyword>
<dbReference type="PROSITE" id="PS00122">
    <property type="entry name" value="CARBOXYLESTERASE_B_1"/>
    <property type="match status" value="1"/>
</dbReference>
<keyword evidence="3 6" id="KW-0378">Hydrolase</keyword>
<dbReference type="EC" id="3.1.1.-" evidence="6"/>
<evidence type="ECO:0000256" key="6">
    <source>
        <dbReference type="RuleBase" id="RU361235"/>
    </source>
</evidence>
<dbReference type="InterPro" id="IPR029058">
    <property type="entry name" value="AB_hydrolase_fold"/>
</dbReference>
<dbReference type="AlphaFoldDB" id="A0A8K0GJQ0"/>
<dbReference type="Proteomes" id="UP000801492">
    <property type="component" value="Unassembled WGS sequence"/>
</dbReference>
<evidence type="ECO:0000256" key="3">
    <source>
        <dbReference type="ARBA" id="ARBA00022801"/>
    </source>
</evidence>
<feature type="domain" description="Carboxylesterase type B" evidence="7">
    <location>
        <begin position="24"/>
        <end position="462"/>
    </location>
</feature>
<proteinExistence type="inferred from homology"/>
<dbReference type="PROSITE" id="PS00941">
    <property type="entry name" value="CARBOXYLESTERASE_B_2"/>
    <property type="match status" value="1"/>
</dbReference>